<keyword evidence="2" id="KW-0808">Transferase</keyword>
<accession>H6NAS4</accession>
<sequence length="134" mass="15108">MSIRYTSNLEGITKEALQELFLSVEWESGKYPNELLQAIKGSHSIVATWDGDKLIGISNALSDGVLTVYFHYMLINPSYQGKGIGKKMMDIMLDRYKGCKTKVLISYKSAMDFYHKCGFSKEDGAMPMFISELV</sequence>
<proteinExistence type="predicted"/>
<dbReference type="GO" id="GO:0016747">
    <property type="term" value="F:acyltransferase activity, transferring groups other than amino-acyl groups"/>
    <property type="evidence" value="ECO:0007669"/>
    <property type="project" value="InterPro"/>
</dbReference>
<dbReference type="RefSeq" id="WP_014370477.1">
    <property type="nucleotide sequence ID" value="NC_016935.1"/>
</dbReference>
<keyword evidence="3" id="KW-1185">Reference proteome</keyword>
<dbReference type="SUPFAM" id="SSF55729">
    <property type="entry name" value="Acyl-CoA N-acyltransferases (Nat)"/>
    <property type="match status" value="1"/>
</dbReference>
<dbReference type="InterPro" id="IPR016181">
    <property type="entry name" value="Acyl_CoA_acyltransferase"/>
</dbReference>
<gene>
    <name evidence="2" type="ORF">PM3016_3733</name>
</gene>
<evidence type="ECO:0000313" key="2">
    <source>
        <dbReference type="EMBL" id="AFC30550.1"/>
    </source>
</evidence>
<dbReference type="HOGENOM" id="CLU_086503_5_1_9"/>
<dbReference type="KEGG" id="pmq:PM3016_3733"/>
<dbReference type="STRING" id="1116391.PM3016_3733"/>
<feature type="domain" description="N-acetyltransferase" evidence="1">
    <location>
        <begin position="7"/>
        <end position="134"/>
    </location>
</feature>
<reference evidence="2 3" key="1">
    <citation type="journal article" date="2012" name="J. Bacteriol.">
        <title>Complete Genome Sequence of Paenibacillus mucilaginosus 3016, a Bacterium Functional as Microbial Fertilizer.</title>
        <authorList>
            <person name="Ma M."/>
            <person name="Wang Z."/>
            <person name="Li L."/>
            <person name="Jiang X."/>
            <person name="Guan D."/>
            <person name="Cao F."/>
            <person name="Chen H."/>
            <person name="Wang X."/>
            <person name="Shen D."/>
            <person name="Du B."/>
            <person name="Li J."/>
        </authorList>
    </citation>
    <scope>NUCLEOTIDE SEQUENCE [LARGE SCALE GENOMIC DNA]</scope>
    <source>
        <strain evidence="2 3">3016</strain>
    </source>
</reference>
<dbReference type="PANTHER" id="PTHR43233:SF1">
    <property type="entry name" value="FAMILY N-ACETYLTRANSFERASE, PUTATIVE (AFU_ORTHOLOGUE AFUA_6G03350)-RELATED"/>
    <property type="match status" value="1"/>
</dbReference>
<dbReference type="PANTHER" id="PTHR43233">
    <property type="entry name" value="FAMILY N-ACETYLTRANSFERASE, PUTATIVE (AFU_ORTHOLOGUE AFUA_6G03350)-RELATED"/>
    <property type="match status" value="1"/>
</dbReference>
<dbReference type="AlphaFoldDB" id="H6NAS4"/>
<dbReference type="InterPro" id="IPR053144">
    <property type="entry name" value="Acetyltransferase_Butenolide"/>
</dbReference>
<evidence type="ECO:0000313" key="3">
    <source>
        <dbReference type="Proteomes" id="UP000007523"/>
    </source>
</evidence>
<organism evidence="2 3">
    <name type="scientific">Paenibacillus mucilaginosus 3016</name>
    <dbReference type="NCBI Taxonomy" id="1116391"/>
    <lineage>
        <taxon>Bacteria</taxon>
        <taxon>Bacillati</taxon>
        <taxon>Bacillota</taxon>
        <taxon>Bacilli</taxon>
        <taxon>Bacillales</taxon>
        <taxon>Paenibacillaceae</taxon>
        <taxon>Paenibacillus</taxon>
    </lineage>
</organism>
<name>H6NAS4_9BACL</name>
<evidence type="ECO:0000259" key="1">
    <source>
        <dbReference type="PROSITE" id="PS51186"/>
    </source>
</evidence>
<dbReference type="PROSITE" id="PS51186">
    <property type="entry name" value="GNAT"/>
    <property type="match status" value="1"/>
</dbReference>
<dbReference type="InterPro" id="IPR000182">
    <property type="entry name" value="GNAT_dom"/>
</dbReference>
<dbReference type="Gene3D" id="3.40.630.30">
    <property type="match status" value="1"/>
</dbReference>
<dbReference type="Proteomes" id="UP000007523">
    <property type="component" value="Chromosome"/>
</dbReference>
<dbReference type="EMBL" id="CP003235">
    <property type="protein sequence ID" value="AFC30550.1"/>
    <property type="molecule type" value="Genomic_DNA"/>
</dbReference>
<dbReference type="Pfam" id="PF13508">
    <property type="entry name" value="Acetyltransf_7"/>
    <property type="match status" value="1"/>
</dbReference>
<protein>
    <submittedName>
        <fullName evidence="2">Acetyltransferase, GNAT family</fullName>
    </submittedName>
</protein>
<dbReference type="CDD" id="cd04301">
    <property type="entry name" value="NAT_SF"/>
    <property type="match status" value="1"/>
</dbReference>